<keyword evidence="5" id="KW-0560">Oxidoreductase</keyword>
<keyword evidence="4" id="KW-0223">Dioxygenase</keyword>
<organism evidence="8 9">
    <name type="scientific">Trichosporon asahii var. asahii (strain CBS 8904)</name>
    <name type="common">Yeast</name>
    <dbReference type="NCBI Taxonomy" id="1220162"/>
    <lineage>
        <taxon>Eukaryota</taxon>
        <taxon>Fungi</taxon>
        <taxon>Dikarya</taxon>
        <taxon>Basidiomycota</taxon>
        <taxon>Agaricomycotina</taxon>
        <taxon>Tremellomycetes</taxon>
        <taxon>Trichosporonales</taxon>
        <taxon>Trichosporonaceae</taxon>
        <taxon>Trichosporon</taxon>
    </lineage>
</organism>
<dbReference type="PANTHER" id="PTHR10696:SF25">
    <property type="entry name" value="OXIDOREDUCTASE AIM17-RELATED"/>
    <property type="match status" value="1"/>
</dbReference>
<dbReference type="GO" id="GO:0005739">
    <property type="term" value="C:mitochondrion"/>
    <property type="evidence" value="ECO:0007669"/>
    <property type="project" value="TreeGrafter"/>
</dbReference>
<dbReference type="Pfam" id="PF02668">
    <property type="entry name" value="TauD"/>
    <property type="match status" value="1"/>
</dbReference>
<comment type="cofactor">
    <cofactor evidence="1">
        <name>Fe(2+)</name>
        <dbReference type="ChEBI" id="CHEBI:29033"/>
    </cofactor>
</comment>
<dbReference type="EMBL" id="AMBO01000312">
    <property type="protein sequence ID" value="EKD01672.1"/>
    <property type="molecule type" value="Genomic_DNA"/>
</dbReference>
<dbReference type="InParanoid" id="K1VQK9"/>
<dbReference type="InterPro" id="IPR003819">
    <property type="entry name" value="TauD/TfdA-like"/>
</dbReference>
<evidence type="ECO:0000256" key="6">
    <source>
        <dbReference type="ARBA" id="ARBA00023004"/>
    </source>
</evidence>
<name>K1VQK9_TRIAC</name>
<dbReference type="GO" id="GO:0046872">
    <property type="term" value="F:metal ion binding"/>
    <property type="evidence" value="ECO:0007669"/>
    <property type="project" value="UniProtKB-KW"/>
</dbReference>
<evidence type="ECO:0000256" key="5">
    <source>
        <dbReference type="ARBA" id="ARBA00023002"/>
    </source>
</evidence>
<dbReference type="Gene3D" id="3.30.2020.30">
    <property type="match status" value="1"/>
</dbReference>
<keyword evidence="3" id="KW-0479">Metal-binding</keyword>
<protein>
    <recommendedName>
        <fullName evidence="7">TauD/TfdA-like domain-containing protein</fullName>
    </recommendedName>
</protein>
<dbReference type="CDD" id="cd00250">
    <property type="entry name" value="CAS_like"/>
    <property type="match status" value="1"/>
</dbReference>
<evidence type="ECO:0000256" key="1">
    <source>
        <dbReference type="ARBA" id="ARBA00001954"/>
    </source>
</evidence>
<dbReference type="HOGENOM" id="CLU_021859_0_1_1"/>
<proteinExistence type="inferred from homology"/>
<dbReference type="STRING" id="1220162.K1VQK9"/>
<evidence type="ECO:0000256" key="4">
    <source>
        <dbReference type="ARBA" id="ARBA00022964"/>
    </source>
</evidence>
<reference evidence="8 9" key="1">
    <citation type="journal article" date="2012" name="Eukaryot. Cell">
        <title>Genome sequence of the Trichosporon asahii environmental strain CBS 8904.</title>
        <authorList>
            <person name="Yang R.Y."/>
            <person name="Li H.T."/>
            <person name="Zhu H."/>
            <person name="Zhou G.P."/>
            <person name="Wang M."/>
            <person name="Wang L."/>
        </authorList>
    </citation>
    <scope>NUCLEOTIDE SEQUENCE [LARGE SCALE GENOMIC DNA]</scope>
    <source>
        <strain evidence="8 9">CBS 8904</strain>
    </source>
</reference>
<dbReference type="PANTHER" id="PTHR10696">
    <property type="entry name" value="GAMMA-BUTYROBETAINE HYDROXYLASE-RELATED"/>
    <property type="match status" value="1"/>
</dbReference>
<dbReference type="GO" id="GO:0016706">
    <property type="term" value="F:2-oxoglutarate-dependent dioxygenase activity"/>
    <property type="evidence" value="ECO:0007669"/>
    <property type="project" value="UniProtKB-ARBA"/>
</dbReference>
<accession>K1VQK9</accession>
<evidence type="ECO:0000256" key="2">
    <source>
        <dbReference type="ARBA" id="ARBA00008654"/>
    </source>
</evidence>
<evidence type="ECO:0000313" key="8">
    <source>
        <dbReference type="EMBL" id="EKD01672.1"/>
    </source>
</evidence>
<dbReference type="OrthoDB" id="406634at2759"/>
<keyword evidence="9" id="KW-1185">Reference proteome</keyword>
<dbReference type="InterPro" id="IPR042098">
    <property type="entry name" value="TauD-like_sf"/>
</dbReference>
<comment type="caution">
    <text evidence="8">The sequence shown here is derived from an EMBL/GenBank/DDBJ whole genome shotgun (WGS) entry which is preliminary data.</text>
</comment>
<dbReference type="Gene3D" id="3.60.130.10">
    <property type="entry name" value="Clavaminate synthase-like"/>
    <property type="match status" value="1"/>
</dbReference>
<evidence type="ECO:0000313" key="9">
    <source>
        <dbReference type="Proteomes" id="UP000006757"/>
    </source>
</evidence>
<feature type="domain" description="TauD/TfdA-like" evidence="7">
    <location>
        <begin position="423"/>
        <end position="665"/>
    </location>
</feature>
<evidence type="ECO:0000259" key="7">
    <source>
        <dbReference type="Pfam" id="PF02668"/>
    </source>
</evidence>
<sequence>MARGASGVSAVVSYSGAPERNGRRNQTHARAISAVLSCARSDFRPPAIICPALTRPGVIISPVRAPRLYLRRQSQFIRRPPVPTHKSERPFLSTVHISLFFSATRRPWLHSLVRHGDLRSLPRRYKLALSPRLSPTPPLPTNTQHTTMRVLASRLALRRVAAPTAPLGLRHSSTAPASKPETLADALDSVLTVDLGTPKRTTPKKKKTPPVTLAANPLANTFSLSAAEAKALAQDDVMHHERAKDRVRERGGKLLLETPEDFVAVEPGALAYWGPLAEADAKYETEAQKTRLTRISTARLRDACPCPKCIHPSTRQKTHTSGEAFRDVRNYELADKIKPAEQGGVQGVEVQWPELEGEHRAFYPVSLLRRLASPLPRGGPFQRNGLKRQLWTAGELESQAKNLWTDYKDLQAGPADGPLQPRPEVFLRILEQLQVYGLAVIRGIPTSKTGNKDASIREFAEAIGPLRNTFYGETWNVQSVADSKNVAYTSLNLGLHMDLCYYQLPPRFQFLHCLRNRVIGGASYFVDSFQAAQNLQQSNPEAYALLQNQRITYEYDNDGHYMTDSHPVLPGNLHSSQLRTAVFWSPPFQAPPSKMPRITKFVGGGDNKAVDPVEAENAFYDALSLFQEKLDDPALRYEFTMQEGDAVLFDNNRVLHARTAFRDKTDEEVARDKTVITPGEPTRWLKGLYLDGSTVWDRISVLNDQVRGRLA</sequence>
<dbReference type="eggNOG" id="KOG3888">
    <property type="taxonomic scope" value="Eukaryota"/>
</dbReference>
<dbReference type="AlphaFoldDB" id="K1VQK9"/>
<dbReference type="SUPFAM" id="SSF51197">
    <property type="entry name" value="Clavaminate synthase-like"/>
    <property type="match status" value="1"/>
</dbReference>
<dbReference type="InterPro" id="IPR038492">
    <property type="entry name" value="GBBH-like_N_sf"/>
</dbReference>
<keyword evidence="6" id="KW-0408">Iron</keyword>
<evidence type="ECO:0000256" key="3">
    <source>
        <dbReference type="ARBA" id="ARBA00022723"/>
    </source>
</evidence>
<dbReference type="GO" id="GO:0045329">
    <property type="term" value="P:carnitine biosynthetic process"/>
    <property type="evidence" value="ECO:0007669"/>
    <property type="project" value="TreeGrafter"/>
</dbReference>
<dbReference type="Proteomes" id="UP000006757">
    <property type="component" value="Unassembled WGS sequence"/>
</dbReference>
<gene>
    <name evidence="8" type="ORF">A1Q2_04043</name>
</gene>
<dbReference type="InterPro" id="IPR050411">
    <property type="entry name" value="AlphaKG_dependent_hydroxylases"/>
</dbReference>
<comment type="similarity">
    <text evidence="2">Belongs to the gamma-BBH/TMLD family.</text>
</comment>